<dbReference type="OrthoDB" id="9799612at2"/>
<reference evidence="3 4" key="1">
    <citation type="submission" date="2019-08" db="EMBL/GenBank/DDBJ databases">
        <title>Genome of Phaeodactylibacter luteus.</title>
        <authorList>
            <person name="Bowman J.P."/>
        </authorList>
    </citation>
    <scope>NUCLEOTIDE SEQUENCE [LARGE SCALE GENOMIC DNA]</scope>
    <source>
        <strain evidence="3 4">KCTC 42180</strain>
    </source>
</reference>
<feature type="transmembrane region" description="Helical" evidence="1">
    <location>
        <begin position="61"/>
        <end position="83"/>
    </location>
</feature>
<keyword evidence="1" id="KW-1133">Transmembrane helix</keyword>
<dbReference type="Pfam" id="PF00561">
    <property type="entry name" value="Abhydrolase_1"/>
    <property type="match status" value="1"/>
</dbReference>
<feature type="transmembrane region" description="Helical" evidence="1">
    <location>
        <begin position="160"/>
        <end position="178"/>
    </location>
</feature>
<accession>A0A5C6RVW9</accession>
<keyword evidence="4" id="KW-1185">Reference proteome</keyword>
<evidence type="ECO:0000313" key="3">
    <source>
        <dbReference type="EMBL" id="TXB66353.1"/>
    </source>
</evidence>
<feature type="transmembrane region" description="Helical" evidence="1">
    <location>
        <begin position="90"/>
        <end position="112"/>
    </location>
</feature>
<feature type="non-terminal residue" evidence="3">
    <location>
        <position position="1"/>
    </location>
</feature>
<proteinExistence type="predicted"/>
<keyword evidence="3" id="KW-0378">Hydrolase</keyword>
<dbReference type="EMBL" id="VOOR01000008">
    <property type="protein sequence ID" value="TXB66353.1"/>
    <property type="molecule type" value="Genomic_DNA"/>
</dbReference>
<dbReference type="SUPFAM" id="SSF53474">
    <property type="entry name" value="alpha/beta-Hydrolases"/>
    <property type="match status" value="1"/>
</dbReference>
<keyword evidence="1" id="KW-0812">Transmembrane</keyword>
<evidence type="ECO:0000259" key="2">
    <source>
        <dbReference type="Pfam" id="PF00561"/>
    </source>
</evidence>
<name>A0A5C6RVW9_9BACT</name>
<gene>
    <name evidence="3" type="ORF">FRY97_05950</name>
</gene>
<dbReference type="PANTHER" id="PTHR43798">
    <property type="entry name" value="MONOACYLGLYCEROL LIPASE"/>
    <property type="match status" value="1"/>
</dbReference>
<protein>
    <submittedName>
        <fullName evidence="3">Alpha/beta fold hydrolase</fullName>
    </submittedName>
</protein>
<dbReference type="Proteomes" id="UP000321580">
    <property type="component" value="Unassembled WGS sequence"/>
</dbReference>
<dbReference type="GO" id="GO:0016787">
    <property type="term" value="F:hydrolase activity"/>
    <property type="evidence" value="ECO:0007669"/>
    <property type="project" value="UniProtKB-KW"/>
</dbReference>
<evidence type="ECO:0000313" key="4">
    <source>
        <dbReference type="Proteomes" id="UP000321580"/>
    </source>
</evidence>
<comment type="caution">
    <text evidence="3">The sequence shown here is derived from an EMBL/GenBank/DDBJ whole genome shotgun (WGS) entry which is preliminary data.</text>
</comment>
<keyword evidence="1" id="KW-0472">Membrane</keyword>
<dbReference type="RefSeq" id="WP_147166522.1">
    <property type="nucleotide sequence ID" value="NZ_VOOR01000008.1"/>
</dbReference>
<dbReference type="InterPro" id="IPR000073">
    <property type="entry name" value="AB_hydrolase_1"/>
</dbReference>
<dbReference type="InterPro" id="IPR029058">
    <property type="entry name" value="AB_hydrolase_fold"/>
</dbReference>
<dbReference type="AlphaFoldDB" id="A0A5C6RVW9"/>
<feature type="transmembrane region" description="Helical" evidence="1">
    <location>
        <begin position="124"/>
        <end position="148"/>
    </location>
</feature>
<organism evidence="3 4">
    <name type="scientific">Phaeodactylibacter luteus</name>
    <dbReference type="NCBI Taxonomy" id="1564516"/>
    <lineage>
        <taxon>Bacteria</taxon>
        <taxon>Pseudomonadati</taxon>
        <taxon>Bacteroidota</taxon>
        <taxon>Saprospiria</taxon>
        <taxon>Saprospirales</taxon>
        <taxon>Haliscomenobacteraceae</taxon>
        <taxon>Phaeodactylibacter</taxon>
    </lineage>
</organism>
<evidence type="ECO:0000256" key="1">
    <source>
        <dbReference type="SAM" id="Phobius"/>
    </source>
</evidence>
<dbReference type="InterPro" id="IPR050266">
    <property type="entry name" value="AB_hydrolase_sf"/>
</dbReference>
<dbReference type="Gene3D" id="3.40.50.1820">
    <property type="entry name" value="alpha/beta hydrolase"/>
    <property type="match status" value="1"/>
</dbReference>
<sequence>LQALTGTVAIILGFKYWIQPRVSALPVHDALLPFVFLNTFRYLGLSFMAKEQMYDGFPTDFLTTVGLLDLTTAILAIISVVALKNKWRFAIPLVWVFNLVGFGDLITAFPQFFGLELYNQNLGFIWLMFVTYGLATFLSHIYIFIRLLKNLKRSKMKNSSLKAIAIVLSFLGQTVLYAQETYPGKATKVESDISANFPFESKFINLGNDTIHYVESGEGDPILLLHGLPSNLYIWRNIIPNIDSNKKVIALDFLGFGKSSFPADKKVSVEVQYEMLKGFIEAKRLKNITFWVQDIGSIAGMLYSIREPQNVKGIALFEAPFMPADVMYDQLPFSFKAFMRLTRTQSGNEKWMVKRNFAGKKLATNFFAGRKLPKEAYKFYAQPWDEKERRYAITNGPDPASLSFTKGRGKSEFSDLLSYISNGMKESTVPKLYFYAKKGLVNRKGAVEYAKENFKNATFHYLGKGKHLLTESHPKQMSAEFNQWLNQLNR</sequence>
<feature type="domain" description="AB hydrolase-1" evidence="2">
    <location>
        <begin position="221"/>
        <end position="473"/>
    </location>
</feature>